<keyword evidence="5 7" id="KW-0418">Kinase</keyword>
<evidence type="ECO:0000313" key="7">
    <source>
        <dbReference type="EMBL" id="PCS23387.1"/>
    </source>
</evidence>
<dbReference type="InterPro" id="IPR001977">
    <property type="entry name" value="Depp_CoAkinase"/>
</dbReference>
<dbReference type="GO" id="GO:0005737">
    <property type="term" value="C:cytoplasm"/>
    <property type="evidence" value="ECO:0007669"/>
    <property type="project" value="UniProtKB-SubCell"/>
</dbReference>
<evidence type="ECO:0000256" key="2">
    <source>
        <dbReference type="ARBA" id="ARBA00022741"/>
    </source>
</evidence>
<keyword evidence="8" id="KW-1185">Reference proteome</keyword>
<dbReference type="EC" id="2.7.1.24" evidence="5 6"/>
<keyword evidence="5 7" id="KW-0808">Transferase</keyword>
<organism evidence="7 8">
    <name type="scientific">Candidatus Enterovibrio escicola</name>
    <dbReference type="NCBI Taxonomy" id="1927127"/>
    <lineage>
        <taxon>Bacteria</taxon>
        <taxon>Pseudomonadati</taxon>
        <taxon>Pseudomonadota</taxon>
        <taxon>Gammaproteobacteria</taxon>
        <taxon>Vibrionales</taxon>
        <taxon>Vibrionaceae</taxon>
        <taxon>Enterovibrio</taxon>
    </lineage>
</organism>
<name>A0A2A5T5E3_9GAMM</name>
<dbReference type="UniPathway" id="UPA00241">
    <property type="reaction ID" value="UER00356"/>
</dbReference>
<dbReference type="GeneID" id="66951317"/>
<evidence type="ECO:0000256" key="6">
    <source>
        <dbReference type="NCBIfam" id="TIGR00152"/>
    </source>
</evidence>
<dbReference type="Pfam" id="PF01121">
    <property type="entry name" value="CoaE"/>
    <property type="match status" value="1"/>
</dbReference>
<protein>
    <recommendedName>
        <fullName evidence="5 6">Dephospho-CoA kinase</fullName>
        <ecNumber evidence="5 6">2.7.1.24</ecNumber>
    </recommendedName>
    <alternativeName>
        <fullName evidence="5">Dephosphocoenzyme A kinase</fullName>
    </alternativeName>
</protein>
<keyword evidence="5" id="KW-0963">Cytoplasm</keyword>
<comment type="catalytic activity">
    <reaction evidence="5">
        <text>3'-dephospho-CoA + ATP = ADP + CoA + H(+)</text>
        <dbReference type="Rhea" id="RHEA:18245"/>
        <dbReference type="ChEBI" id="CHEBI:15378"/>
        <dbReference type="ChEBI" id="CHEBI:30616"/>
        <dbReference type="ChEBI" id="CHEBI:57287"/>
        <dbReference type="ChEBI" id="CHEBI:57328"/>
        <dbReference type="ChEBI" id="CHEBI:456216"/>
        <dbReference type="EC" id="2.7.1.24"/>
    </reaction>
</comment>
<comment type="subcellular location">
    <subcellularLocation>
        <location evidence="5">Cytoplasm</location>
    </subcellularLocation>
</comment>
<dbReference type="GO" id="GO:0005524">
    <property type="term" value="F:ATP binding"/>
    <property type="evidence" value="ECO:0007669"/>
    <property type="project" value="UniProtKB-UniRule"/>
</dbReference>
<comment type="caution">
    <text evidence="7">The sequence shown here is derived from an EMBL/GenBank/DDBJ whole genome shotgun (WGS) entry which is preliminary data.</text>
</comment>
<keyword evidence="3 5" id="KW-0067">ATP-binding</keyword>
<dbReference type="GO" id="GO:0015937">
    <property type="term" value="P:coenzyme A biosynthetic process"/>
    <property type="evidence" value="ECO:0007669"/>
    <property type="project" value="UniProtKB-UniRule"/>
</dbReference>
<dbReference type="EMBL" id="NBYY01000010">
    <property type="protein sequence ID" value="PCS23387.1"/>
    <property type="molecule type" value="Genomic_DNA"/>
</dbReference>
<dbReference type="SUPFAM" id="SSF52540">
    <property type="entry name" value="P-loop containing nucleoside triphosphate hydrolases"/>
    <property type="match status" value="1"/>
</dbReference>
<dbReference type="InterPro" id="IPR027417">
    <property type="entry name" value="P-loop_NTPase"/>
</dbReference>
<accession>A0A2A5T5E3</accession>
<dbReference type="CDD" id="cd02022">
    <property type="entry name" value="DPCK"/>
    <property type="match status" value="1"/>
</dbReference>
<comment type="similarity">
    <text evidence="1 5">Belongs to the CoaE family.</text>
</comment>
<evidence type="ECO:0000313" key="8">
    <source>
        <dbReference type="Proteomes" id="UP000219020"/>
    </source>
</evidence>
<reference evidence="8" key="1">
    <citation type="submission" date="2017-04" db="EMBL/GenBank/DDBJ databases">
        <title>Genome evolution of the luminous symbionts of deep sea anglerfish.</title>
        <authorList>
            <person name="Hendry T.A."/>
        </authorList>
    </citation>
    <scope>NUCLEOTIDE SEQUENCE [LARGE SCALE GENOMIC DNA]</scope>
</reference>
<keyword evidence="2 5" id="KW-0547">Nucleotide-binding</keyword>
<proteinExistence type="inferred from homology"/>
<gene>
    <name evidence="5" type="primary">coaE</name>
    <name evidence="7" type="ORF">BTN49_0984</name>
</gene>
<dbReference type="NCBIfam" id="TIGR00152">
    <property type="entry name" value="dephospho-CoA kinase"/>
    <property type="match status" value="1"/>
</dbReference>
<dbReference type="HAMAP" id="MF_00376">
    <property type="entry name" value="Dephospho_CoA_kinase"/>
    <property type="match status" value="1"/>
</dbReference>
<evidence type="ECO:0000256" key="1">
    <source>
        <dbReference type="ARBA" id="ARBA00009018"/>
    </source>
</evidence>
<comment type="function">
    <text evidence="5">Catalyzes the phosphorylation of the 3'-hydroxyl group of dephosphocoenzyme A to form coenzyme A.</text>
</comment>
<keyword evidence="4 5" id="KW-0173">Coenzyme A biosynthesis</keyword>
<dbReference type="Proteomes" id="UP000219020">
    <property type="component" value="Unassembled WGS sequence"/>
</dbReference>
<dbReference type="Gene3D" id="3.40.50.300">
    <property type="entry name" value="P-loop containing nucleotide triphosphate hydrolases"/>
    <property type="match status" value="1"/>
</dbReference>
<dbReference type="PANTHER" id="PTHR10695:SF46">
    <property type="entry name" value="BIFUNCTIONAL COENZYME A SYNTHASE-RELATED"/>
    <property type="match status" value="1"/>
</dbReference>
<sequence>MVFVIGLTGGIGSGKTTVSNMFGRHGITVIDADIIARQVVELGSIGLAVIVAKFGIQILGDNGELNRNALRKHIFSHPEDRNWLNALLHPQIKKEMILQIQQVSSPYCLLVIPLMIENRLQVLCNRVLVVDVSKETQIARTIHRDNTDETQVKKILARQATRTERLSFANDVIENEYSDQELRTRVETLHNKYLALLEKQRESS</sequence>
<dbReference type="AlphaFoldDB" id="A0A2A5T5E3"/>
<evidence type="ECO:0000256" key="5">
    <source>
        <dbReference type="HAMAP-Rule" id="MF_00376"/>
    </source>
</evidence>
<dbReference type="PROSITE" id="PS51219">
    <property type="entry name" value="DPCK"/>
    <property type="match status" value="1"/>
</dbReference>
<dbReference type="RefSeq" id="WP_097356115.1">
    <property type="nucleotide sequence ID" value="NZ_CAWNJE010000019.1"/>
</dbReference>
<feature type="binding site" evidence="5">
    <location>
        <begin position="12"/>
        <end position="17"/>
    </location>
    <ligand>
        <name>ATP</name>
        <dbReference type="ChEBI" id="CHEBI:30616"/>
    </ligand>
</feature>
<dbReference type="GO" id="GO:0004140">
    <property type="term" value="F:dephospho-CoA kinase activity"/>
    <property type="evidence" value="ECO:0007669"/>
    <property type="project" value="UniProtKB-UniRule"/>
</dbReference>
<dbReference type="PANTHER" id="PTHR10695">
    <property type="entry name" value="DEPHOSPHO-COA KINASE-RELATED"/>
    <property type="match status" value="1"/>
</dbReference>
<comment type="pathway">
    <text evidence="5">Cofactor biosynthesis; coenzyme A biosynthesis; CoA from (R)-pantothenate: step 5/5.</text>
</comment>
<evidence type="ECO:0000256" key="3">
    <source>
        <dbReference type="ARBA" id="ARBA00022840"/>
    </source>
</evidence>
<evidence type="ECO:0000256" key="4">
    <source>
        <dbReference type="ARBA" id="ARBA00022993"/>
    </source>
</evidence>